<feature type="domain" description="Competence protein CoiA nuclease-like" evidence="1">
    <location>
        <begin position="68"/>
        <end position="216"/>
    </location>
</feature>
<evidence type="ECO:0000313" key="3">
    <source>
        <dbReference type="EMBL" id="KOS66724.1"/>
    </source>
</evidence>
<reference evidence="4" key="1">
    <citation type="submission" date="2015-07" db="EMBL/GenBank/DDBJ databases">
        <title>Fjat-14205 dsm 2895.</title>
        <authorList>
            <person name="Liu B."/>
            <person name="Wang J."/>
            <person name="Zhu Y."/>
            <person name="Liu G."/>
            <person name="Chen Q."/>
            <person name="Chen Z."/>
            <person name="Lan J."/>
            <person name="Che J."/>
            <person name="Ge C."/>
            <person name="Shi H."/>
            <person name="Pan Z."/>
            <person name="Liu X."/>
        </authorList>
    </citation>
    <scope>NUCLEOTIDE SEQUENCE [LARGE SCALE GENOMIC DNA]</scope>
    <source>
        <strain evidence="4">DSM 25560</strain>
    </source>
</reference>
<dbReference type="InterPro" id="IPR010330">
    <property type="entry name" value="CoiA_nuc"/>
</dbReference>
<sequence length="373" mass="43297">MLIAITEKSQRFISYEYTRNVLQQLRQQGKFYCPQCQQPVQLKIGTINIPHFAHIANQACDRLFAEGESVLHLKGKIQLFEWLKKLGHTVELEPYLSKLAQRPDILLTKQDQLVAVEFQCSSISYEKWRARTDGYKKERIEALWLFQTPPKKSSLGIHKISITPLMQQVITRPLQGLPYIVTFDANTSQFIYWSNLLHLQGHTFITKVQCLPSEKQGYPFFEPKSISKDEFNRYWQLYKKTGEQYVYQRLLRSKKGVQDPFLRSCYEMSFSLESMPPYVGLPVKNSEAIPCFSIEWQTMLHYFCRQLQLQPHELCKGDIQLFLHQLGVEPTAASVQAVEDYSVVLEKAFSSTDSISAICEQVYVHLFAIDTVC</sequence>
<keyword evidence="4" id="KW-1185">Reference proteome</keyword>
<feature type="domain" description="Competence protein CoiA-like N-terminal" evidence="2">
    <location>
        <begin position="16"/>
        <end position="61"/>
    </location>
</feature>
<gene>
    <name evidence="3" type="ORF">AEA09_18525</name>
</gene>
<dbReference type="PIRSF" id="PIRSF007487">
    <property type="entry name" value="Competence-induced_CoiA_bac"/>
    <property type="match status" value="1"/>
</dbReference>
<dbReference type="RefSeq" id="WP_053585424.1">
    <property type="nucleotide sequence ID" value="NZ_LGRV01000007.1"/>
</dbReference>
<comment type="caution">
    <text evidence="3">The sequence shown here is derived from an EMBL/GenBank/DDBJ whole genome shotgun (WGS) entry which is preliminary data.</text>
</comment>
<evidence type="ECO:0000259" key="2">
    <source>
        <dbReference type="Pfam" id="PF25164"/>
    </source>
</evidence>
<evidence type="ECO:0008006" key="5">
    <source>
        <dbReference type="Google" id="ProtNLM"/>
    </source>
</evidence>
<dbReference type="Pfam" id="PF06054">
    <property type="entry name" value="CoiA_nuc"/>
    <property type="match status" value="1"/>
</dbReference>
<proteinExistence type="predicted"/>
<organism evidence="3 4">
    <name type="scientific">Lysinibacillus contaminans</name>
    <dbReference type="NCBI Taxonomy" id="1293441"/>
    <lineage>
        <taxon>Bacteria</taxon>
        <taxon>Bacillati</taxon>
        <taxon>Bacillota</taxon>
        <taxon>Bacilli</taxon>
        <taxon>Bacillales</taxon>
        <taxon>Bacillaceae</taxon>
        <taxon>Lysinibacillus</taxon>
    </lineage>
</organism>
<dbReference type="Proteomes" id="UP000050668">
    <property type="component" value="Unassembled WGS sequence"/>
</dbReference>
<dbReference type="InterPro" id="IPR021176">
    <property type="entry name" value="Competence-induced_CoiA"/>
</dbReference>
<evidence type="ECO:0000259" key="1">
    <source>
        <dbReference type="Pfam" id="PF06054"/>
    </source>
</evidence>
<evidence type="ECO:0000313" key="4">
    <source>
        <dbReference type="Proteomes" id="UP000050668"/>
    </source>
</evidence>
<dbReference type="InterPro" id="IPR057253">
    <property type="entry name" value="CoiA-like_N"/>
</dbReference>
<dbReference type="EMBL" id="LGRV01000007">
    <property type="protein sequence ID" value="KOS66724.1"/>
    <property type="molecule type" value="Genomic_DNA"/>
</dbReference>
<protein>
    <recommendedName>
        <fullName evidence="5">Competence protein CoiA</fullName>
    </recommendedName>
</protein>
<name>A0ABR5JXI9_9BACI</name>
<accession>A0ABR5JXI9</accession>
<dbReference type="Pfam" id="PF25164">
    <property type="entry name" value="CoiA_N"/>
    <property type="match status" value="1"/>
</dbReference>